<comment type="caution">
    <text evidence="2">The sequence shown here is derived from an EMBL/GenBank/DDBJ whole genome shotgun (WGS) entry which is preliminary data.</text>
</comment>
<evidence type="ECO:0000313" key="2">
    <source>
        <dbReference type="EMBL" id="MFC6865587.1"/>
    </source>
</evidence>
<proteinExistence type="predicted"/>
<feature type="transmembrane region" description="Helical" evidence="1">
    <location>
        <begin position="56"/>
        <end position="86"/>
    </location>
</feature>
<dbReference type="Proteomes" id="UP001596337">
    <property type="component" value="Unassembled WGS sequence"/>
</dbReference>
<keyword evidence="3" id="KW-1185">Reference proteome</keyword>
<dbReference type="RefSeq" id="WP_345391955.1">
    <property type="nucleotide sequence ID" value="NZ_BAABLA010000007.1"/>
</dbReference>
<accession>A0ABW2BRD9</accession>
<keyword evidence="1" id="KW-1133">Transmembrane helix</keyword>
<name>A0ABW2BRD9_9PSEU</name>
<gene>
    <name evidence="2" type="ORF">ACFQGD_00335</name>
</gene>
<sequence>MPSLRSRMELAEQTSWGEMLIRDLIKALLRWSTAFGAIMVLLLGGLPLLFWQQPGFASFTVVGVPIAWLILGVFVSPVLFVLGIAYERLSERHERDFVDMIES</sequence>
<protein>
    <recommendedName>
        <fullName evidence="4">Solute:sodium symporter small subunit</fullName>
    </recommendedName>
</protein>
<keyword evidence="1" id="KW-0472">Membrane</keyword>
<evidence type="ECO:0000256" key="1">
    <source>
        <dbReference type="SAM" id="Phobius"/>
    </source>
</evidence>
<keyword evidence="1" id="KW-0812">Transmembrane</keyword>
<feature type="transmembrane region" description="Helical" evidence="1">
    <location>
        <begin position="28"/>
        <end position="50"/>
    </location>
</feature>
<evidence type="ECO:0008006" key="4">
    <source>
        <dbReference type="Google" id="ProtNLM"/>
    </source>
</evidence>
<dbReference type="EMBL" id="JBHSXX010000001">
    <property type="protein sequence ID" value="MFC6865587.1"/>
    <property type="molecule type" value="Genomic_DNA"/>
</dbReference>
<evidence type="ECO:0000313" key="3">
    <source>
        <dbReference type="Proteomes" id="UP001596337"/>
    </source>
</evidence>
<reference evidence="3" key="1">
    <citation type="journal article" date="2019" name="Int. J. Syst. Evol. Microbiol.">
        <title>The Global Catalogue of Microorganisms (GCM) 10K type strain sequencing project: providing services to taxonomists for standard genome sequencing and annotation.</title>
        <authorList>
            <consortium name="The Broad Institute Genomics Platform"/>
            <consortium name="The Broad Institute Genome Sequencing Center for Infectious Disease"/>
            <person name="Wu L."/>
            <person name="Ma J."/>
        </authorList>
    </citation>
    <scope>NUCLEOTIDE SEQUENCE [LARGE SCALE GENOMIC DNA]</scope>
    <source>
        <strain evidence="3">KCTC 32255</strain>
    </source>
</reference>
<organism evidence="2 3">
    <name type="scientific">Haloechinothrix salitolerans</name>
    <dbReference type="NCBI Taxonomy" id="926830"/>
    <lineage>
        <taxon>Bacteria</taxon>
        <taxon>Bacillati</taxon>
        <taxon>Actinomycetota</taxon>
        <taxon>Actinomycetes</taxon>
        <taxon>Pseudonocardiales</taxon>
        <taxon>Pseudonocardiaceae</taxon>
        <taxon>Haloechinothrix</taxon>
    </lineage>
</organism>